<feature type="domain" description="Zinc knuckle CX2CX4HX4C" evidence="2">
    <location>
        <begin position="61"/>
        <end position="108"/>
    </location>
</feature>
<dbReference type="InterPro" id="IPR040256">
    <property type="entry name" value="At4g02000-like"/>
</dbReference>
<evidence type="ECO:0000313" key="3">
    <source>
        <dbReference type="EMBL" id="MBA0700469.1"/>
    </source>
</evidence>
<dbReference type="PANTHER" id="PTHR31286:SF178">
    <property type="entry name" value="DUF4283 DOMAIN-CONTAINING PROTEIN"/>
    <property type="match status" value="1"/>
</dbReference>
<proteinExistence type="predicted"/>
<dbReference type="EMBL" id="JABFAA010025441">
    <property type="protein sequence ID" value="MBA0700469.1"/>
    <property type="molecule type" value="Genomic_DNA"/>
</dbReference>
<accession>A0A7J8YNB0</accession>
<dbReference type="Proteomes" id="UP000593577">
    <property type="component" value="Unassembled WGS sequence"/>
</dbReference>
<comment type="caution">
    <text evidence="3">The sequence shown here is derived from an EMBL/GenBank/DDBJ whole genome shotgun (WGS) entry which is preliminary data.</text>
</comment>
<gene>
    <name evidence="3" type="ORF">Goari_020591</name>
</gene>
<reference evidence="3 4" key="1">
    <citation type="journal article" date="2019" name="Genome Biol. Evol.">
        <title>Insights into the evolution of the New World diploid cottons (Gossypium, subgenus Houzingenia) based on genome sequencing.</title>
        <authorList>
            <person name="Grover C.E."/>
            <person name="Arick M.A. 2nd"/>
            <person name="Thrash A."/>
            <person name="Conover J.L."/>
            <person name="Sanders W.S."/>
            <person name="Peterson D.G."/>
            <person name="Frelichowski J.E."/>
            <person name="Scheffler J.A."/>
            <person name="Scheffler B.E."/>
            <person name="Wendel J.F."/>
        </authorList>
    </citation>
    <scope>NUCLEOTIDE SEQUENCE [LARGE SCALE GENOMIC DNA]</scope>
    <source>
        <strain evidence="3">185</strain>
        <tissue evidence="3">Leaf</tissue>
    </source>
</reference>
<organism evidence="3 4">
    <name type="scientific">Gossypium aridum</name>
    <name type="common">American cotton</name>
    <name type="synonym">Erioxylum aridum</name>
    <dbReference type="NCBI Taxonomy" id="34290"/>
    <lineage>
        <taxon>Eukaryota</taxon>
        <taxon>Viridiplantae</taxon>
        <taxon>Streptophyta</taxon>
        <taxon>Embryophyta</taxon>
        <taxon>Tracheophyta</taxon>
        <taxon>Spermatophyta</taxon>
        <taxon>Magnoliopsida</taxon>
        <taxon>eudicotyledons</taxon>
        <taxon>Gunneridae</taxon>
        <taxon>Pentapetalae</taxon>
        <taxon>rosids</taxon>
        <taxon>malvids</taxon>
        <taxon>Malvales</taxon>
        <taxon>Malvaceae</taxon>
        <taxon>Malvoideae</taxon>
        <taxon>Gossypium</taxon>
    </lineage>
</organism>
<evidence type="ECO:0000259" key="2">
    <source>
        <dbReference type="Pfam" id="PF14392"/>
    </source>
</evidence>
<evidence type="ECO:0000256" key="1">
    <source>
        <dbReference type="SAM" id="MobiDB-lite"/>
    </source>
</evidence>
<protein>
    <recommendedName>
        <fullName evidence="2">Zinc knuckle CX2CX4HX4C domain-containing protein</fullName>
    </recommendedName>
</protein>
<feature type="region of interest" description="Disordered" evidence="1">
    <location>
        <begin position="129"/>
        <end position="172"/>
    </location>
</feature>
<dbReference type="Pfam" id="PF14392">
    <property type="entry name" value="zf-CCHC_4"/>
    <property type="match status" value="1"/>
</dbReference>
<sequence length="172" mass="20374">MLHCRSNFNTMFTKEEVNFVSLKEGVILVKFSNEEDREVLAIDWRDRDNGWIEYMCIRIIIDIHKPLRRVVHYVDKEGVELVCAIWYERLPRFCYICGLIGHTTQKCVKKEASSKTHKSEFQYVKIKARRKRVRGSNQELTEESPSRMVRRKLLDRLTPSKTAAGEQPRQDQ</sequence>
<dbReference type="InterPro" id="IPR025836">
    <property type="entry name" value="Zn_knuckle_CX2CX4HX4C"/>
</dbReference>
<dbReference type="PANTHER" id="PTHR31286">
    <property type="entry name" value="GLYCINE-RICH CELL WALL STRUCTURAL PROTEIN 1.8-LIKE"/>
    <property type="match status" value="1"/>
</dbReference>
<evidence type="ECO:0000313" key="4">
    <source>
        <dbReference type="Proteomes" id="UP000593577"/>
    </source>
</evidence>
<dbReference type="AlphaFoldDB" id="A0A7J8YNB0"/>
<name>A0A7J8YNB0_GOSAI</name>
<keyword evidence="4" id="KW-1185">Reference proteome</keyword>